<keyword evidence="6 12" id="KW-0547">Nucleotide-binding</keyword>
<dbReference type="GO" id="GO:0005524">
    <property type="term" value="F:ATP binding"/>
    <property type="evidence" value="ECO:0007669"/>
    <property type="project" value="UniProtKB-KW"/>
</dbReference>
<evidence type="ECO:0000313" key="14">
    <source>
        <dbReference type="EMBL" id="KAA0202445.1"/>
    </source>
</evidence>
<dbReference type="SMART" id="SM00991">
    <property type="entry name" value="WHEP-TRS"/>
    <property type="match status" value="1"/>
</dbReference>
<reference evidence="14" key="3">
    <citation type="submission" date="2019-06" db="EMBL/GenBank/DDBJ databases">
        <authorList>
            <person name="Poynton C."/>
            <person name="Hasenbein S."/>
            <person name="Benoit J.B."/>
            <person name="Sepulveda M.S."/>
            <person name="Poelchau M.F."/>
            <person name="Murali S.C."/>
            <person name="Chen S."/>
            <person name="Glastad K.M."/>
            <person name="Werren J.H."/>
            <person name="Vineis J.H."/>
            <person name="Bowen J.L."/>
            <person name="Friedrich M."/>
            <person name="Jones J."/>
            <person name="Robertson H.M."/>
            <person name="Feyereisen R."/>
            <person name="Mechler-Hickson A."/>
            <person name="Mathers N."/>
            <person name="Lee C.E."/>
            <person name="Colbourne J.K."/>
            <person name="Biales A."/>
            <person name="Johnston J.S."/>
            <person name="Wellborn G.A."/>
            <person name="Rosendale A.J."/>
            <person name="Cridge A.G."/>
            <person name="Munoz-Torres M.C."/>
            <person name="Bain P.A."/>
            <person name="Manny A.R."/>
            <person name="Major K.M."/>
            <person name="Lambert F.N."/>
            <person name="Vulpe C.D."/>
            <person name="Tuck P."/>
            <person name="Blalock B.J."/>
            <person name="Lin Y.-Y."/>
            <person name="Smith M.E."/>
            <person name="Ochoa-Acuna H."/>
            <person name="Chen M.-J.M."/>
            <person name="Childers C.P."/>
            <person name="Qu J."/>
            <person name="Dugan S."/>
            <person name="Lee S.L."/>
            <person name="Chao H."/>
            <person name="Dinh H."/>
            <person name="Han Y."/>
            <person name="Doddapaneni H."/>
            <person name="Worley K.C."/>
            <person name="Muzny D.M."/>
            <person name="Gibbs R.A."/>
            <person name="Richards S."/>
        </authorList>
    </citation>
    <scope>NUCLEOTIDE SEQUENCE</scope>
    <source>
        <strain evidence="14">HAZT.00-mixed</strain>
        <tissue evidence="14">Whole organism</tissue>
    </source>
</reference>
<dbReference type="Pfam" id="PF19303">
    <property type="entry name" value="Anticodon_3"/>
    <property type="match status" value="1"/>
</dbReference>
<dbReference type="SUPFAM" id="SSF47323">
    <property type="entry name" value="Anticodon-binding domain of a subclass of class I aminoacyl-tRNA synthetases"/>
    <property type="match status" value="1"/>
</dbReference>
<dbReference type="Gene3D" id="1.10.730.10">
    <property type="entry name" value="Isoleucyl-tRNA Synthetase, Domain 1"/>
    <property type="match status" value="1"/>
</dbReference>
<sequence length="619" mass="70008">MLHAVARFCRLRGDNVAYICGTDEYGTATETKAIGEGLTPQQICDKYHKIHSDVYKDFNISFDYFGRTTTPSQTEIVHELFWDLEKEGKISRESMEQLFCEHCSRFLADRFAEGTCPHVGCGYEDARGDQCDGCGKLVNAVDLVNPRCKLCSKTPKIKSSNHLFIDLPKIEGKLREWFVESSKNWSSNASIICNTWLRDGLLARCITRDLKWGVPVPLEGYDDKVFYVWFDAPIGYLSITKEYTKDWEMWWKNPDQVNLYQFMAKDNVPFHGIIFPCTLTGSPKPWTRVTHLMATEYLNYEDGKFSKSRGVGVFGDQAMKTGIPSDVWRFYLLYIRPESQDTVFSWADLQMKNNTELLNNLGNFVNRSLKFVSQFYDGLVPEAKPNEDDFKVMAAVNHELFNYHNALSNVRLRDGLRHILAMTRIGNQYIQDNEPYKLIKPDRSTEDKERGASVISVSANLVFLVAVCLQPYMPDTSAKILQIMNLPDATHWRLPTALPHAVPSGCKVTKPEPLIKKITDEELQQWQLQFKGTDDSAAKCQVKKNSAVVLPAIVNVDIESLKKMIDEQGDKVRALKAGGASKADISADVATLLQLKNQLAQAQGAPAVPPAKDKKQKKA</sequence>
<dbReference type="SUPFAM" id="SSF52374">
    <property type="entry name" value="Nucleotidylyl transferase"/>
    <property type="match status" value="1"/>
</dbReference>
<dbReference type="PANTHER" id="PTHR45765">
    <property type="entry name" value="METHIONINE--TRNA LIGASE"/>
    <property type="match status" value="1"/>
</dbReference>
<protein>
    <recommendedName>
        <fullName evidence="3">Methionine--tRNA ligase, cytoplasmic</fullName>
        <ecNumber evidence="2">6.1.1.10</ecNumber>
    </recommendedName>
    <alternativeName>
        <fullName evidence="10">Methionyl-tRNA synthetase</fullName>
    </alternativeName>
</protein>
<evidence type="ECO:0000259" key="13">
    <source>
        <dbReference type="PROSITE" id="PS51185"/>
    </source>
</evidence>
<dbReference type="SUPFAM" id="SSF47060">
    <property type="entry name" value="S15/NS1 RNA-binding domain"/>
    <property type="match status" value="1"/>
</dbReference>
<dbReference type="GO" id="GO:0017101">
    <property type="term" value="C:aminoacyl-tRNA synthetase multienzyme complex"/>
    <property type="evidence" value="ECO:0007669"/>
    <property type="project" value="TreeGrafter"/>
</dbReference>
<dbReference type="InterPro" id="IPR033911">
    <property type="entry name" value="MetRS_core"/>
</dbReference>
<keyword evidence="5 12" id="KW-0436">Ligase</keyword>
<evidence type="ECO:0000256" key="1">
    <source>
        <dbReference type="ARBA" id="ARBA00004496"/>
    </source>
</evidence>
<dbReference type="InterPro" id="IPR029038">
    <property type="entry name" value="MetRS_Zn"/>
</dbReference>
<comment type="catalytic activity">
    <reaction evidence="11">
        <text>tRNA(Met) + L-methionine + ATP = L-methionyl-tRNA(Met) + AMP + diphosphate</text>
        <dbReference type="Rhea" id="RHEA:13481"/>
        <dbReference type="Rhea" id="RHEA-COMP:9667"/>
        <dbReference type="Rhea" id="RHEA-COMP:9698"/>
        <dbReference type="ChEBI" id="CHEBI:30616"/>
        <dbReference type="ChEBI" id="CHEBI:33019"/>
        <dbReference type="ChEBI" id="CHEBI:57844"/>
        <dbReference type="ChEBI" id="CHEBI:78442"/>
        <dbReference type="ChEBI" id="CHEBI:78530"/>
        <dbReference type="ChEBI" id="CHEBI:456215"/>
        <dbReference type="EC" id="6.1.1.10"/>
    </reaction>
</comment>
<dbReference type="InterPro" id="IPR009068">
    <property type="entry name" value="uS15_NS1_RNA-bd_sf"/>
</dbReference>
<dbReference type="Pfam" id="PF00458">
    <property type="entry name" value="WHEP-TRS"/>
    <property type="match status" value="1"/>
</dbReference>
<dbReference type="Gene3D" id="2.20.28.20">
    <property type="entry name" value="Methionyl-tRNA synthetase, Zn-domain"/>
    <property type="match status" value="1"/>
</dbReference>
<dbReference type="PANTHER" id="PTHR45765:SF1">
    <property type="entry name" value="METHIONINE--TRNA LIGASE, CYTOPLASMIC"/>
    <property type="match status" value="1"/>
</dbReference>
<evidence type="ECO:0000256" key="8">
    <source>
        <dbReference type="ARBA" id="ARBA00022917"/>
    </source>
</evidence>
<evidence type="ECO:0000256" key="2">
    <source>
        <dbReference type="ARBA" id="ARBA00012838"/>
    </source>
</evidence>
<keyword evidence="9 12" id="KW-0030">Aminoacyl-tRNA synthetase</keyword>
<dbReference type="InterPro" id="IPR009080">
    <property type="entry name" value="tRNAsynth_Ia_anticodon-bd"/>
</dbReference>
<dbReference type="InterPro" id="IPR023458">
    <property type="entry name" value="Met-tRNA_ligase_1"/>
</dbReference>
<reference evidence="14" key="2">
    <citation type="journal article" date="2018" name="Environ. Sci. Technol.">
        <title>The Toxicogenome of Hyalella azteca: A Model for Sediment Ecotoxicology and Evolutionary Toxicology.</title>
        <authorList>
            <person name="Poynton H.C."/>
            <person name="Hasenbein S."/>
            <person name="Benoit J.B."/>
            <person name="Sepulveda M.S."/>
            <person name="Poelchau M.F."/>
            <person name="Hughes D.S.T."/>
            <person name="Murali S.C."/>
            <person name="Chen S."/>
            <person name="Glastad K.M."/>
            <person name="Goodisman M.A.D."/>
            <person name="Werren J.H."/>
            <person name="Vineis J.H."/>
            <person name="Bowen J.L."/>
            <person name="Friedrich M."/>
            <person name="Jones J."/>
            <person name="Robertson H.M."/>
            <person name="Feyereisen R."/>
            <person name="Mechler-Hickson A."/>
            <person name="Mathers N."/>
            <person name="Lee C.E."/>
            <person name="Colbourne J.K."/>
            <person name="Biales A."/>
            <person name="Johnston J.S."/>
            <person name="Wellborn G.A."/>
            <person name="Rosendale A.J."/>
            <person name="Cridge A.G."/>
            <person name="Munoz-Torres M.C."/>
            <person name="Bain P.A."/>
            <person name="Manny A.R."/>
            <person name="Major K.M."/>
            <person name="Lambert F.N."/>
            <person name="Vulpe C.D."/>
            <person name="Tuck P."/>
            <person name="Blalock B.J."/>
            <person name="Lin Y.Y."/>
            <person name="Smith M.E."/>
            <person name="Ochoa-Acuna H."/>
            <person name="Chen M.M."/>
            <person name="Childers C.P."/>
            <person name="Qu J."/>
            <person name="Dugan S."/>
            <person name="Lee S.L."/>
            <person name="Chao H."/>
            <person name="Dinh H."/>
            <person name="Han Y."/>
            <person name="Doddapaneni H."/>
            <person name="Worley K.C."/>
            <person name="Muzny D.M."/>
            <person name="Gibbs R.A."/>
            <person name="Richards S."/>
        </authorList>
    </citation>
    <scope>NUCLEOTIDE SEQUENCE</scope>
    <source>
        <strain evidence="14">HAZT.00-mixed</strain>
        <tissue evidence="14">Whole organism</tissue>
    </source>
</reference>
<dbReference type="PRINTS" id="PR01041">
    <property type="entry name" value="TRNASYNTHMET"/>
</dbReference>
<organism evidence="14">
    <name type="scientific">Hyalella azteca</name>
    <name type="common">Amphipod</name>
    <dbReference type="NCBI Taxonomy" id="294128"/>
    <lineage>
        <taxon>Eukaryota</taxon>
        <taxon>Metazoa</taxon>
        <taxon>Ecdysozoa</taxon>
        <taxon>Arthropoda</taxon>
        <taxon>Crustacea</taxon>
        <taxon>Multicrustacea</taxon>
        <taxon>Malacostraca</taxon>
        <taxon>Eumalacostraca</taxon>
        <taxon>Peracarida</taxon>
        <taxon>Amphipoda</taxon>
        <taxon>Senticaudata</taxon>
        <taxon>Talitrida</taxon>
        <taxon>Talitroidea</taxon>
        <taxon>Hyalellidae</taxon>
        <taxon>Hyalella</taxon>
    </lineage>
</organism>
<evidence type="ECO:0000256" key="5">
    <source>
        <dbReference type="ARBA" id="ARBA00022598"/>
    </source>
</evidence>
<evidence type="ECO:0000256" key="7">
    <source>
        <dbReference type="ARBA" id="ARBA00022840"/>
    </source>
</evidence>
<comment type="subcellular location">
    <subcellularLocation>
        <location evidence="1">Cytoplasm</location>
    </subcellularLocation>
</comment>
<dbReference type="InterPro" id="IPR015413">
    <property type="entry name" value="Methionyl/Leucyl_tRNA_Synth"/>
</dbReference>
<dbReference type="CDD" id="cd07957">
    <property type="entry name" value="Anticodon_Ia_Met"/>
    <property type="match status" value="1"/>
</dbReference>
<evidence type="ECO:0000256" key="12">
    <source>
        <dbReference type="RuleBase" id="RU363039"/>
    </source>
</evidence>
<keyword evidence="4" id="KW-0963">Cytoplasm</keyword>
<keyword evidence="7 12" id="KW-0067">ATP-binding</keyword>
<dbReference type="NCBIfam" id="TIGR00398">
    <property type="entry name" value="metG"/>
    <property type="match status" value="1"/>
</dbReference>
<dbReference type="SUPFAM" id="SSF57770">
    <property type="entry name" value="Methionyl-tRNA synthetase (MetRS), Zn-domain"/>
    <property type="match status" value="1"/>
</dbReference>
<comment type="similarity">
    <text evidence="12">Belongs to the class-I aminoacyl-tRNA synthetase family.</text>
</comment>
<evidence type="ECO:0000256" key="10">
    <source>
        <dbReference type="ARBA" id="ARBA00030904"/>
    </source>
</evidence>
<dbReference type="Gene3D" id="3.40.50.620">
    <property type="entry name" value="HUPs"/>
    <property type="match status" value="1"/>
</dbReference>
<proteinExistence type="inferred from homology"/>
<dbReference type="EMBL" id="JQDR03003590">
    <property type="protein sequence ID" value="KAA0202445.1"/>
    <property type="molecule type" value="Genomic_DNA"/>
</dbReference>
<dbReference type="GO" id="GO:0004825">
    <property type="term" value="F:methionine-tRNA ligase activity"/>
    <property type="evidence" value="ECO:0007669"/>
    <property type="project" value="UniProtKB-EC"/>
</dbReference>
<dbReference type="PROSITE" id="PS51185">
    <property type="entry name" value="WHEP_TRS_2"/>
    <property type="match status" value="1"/>
</dbReference>
<dbReference type="EC" id="6.1.1.10" evidence="2"/>
<dbReference type="FunFam" id="2.20.28.20:FF:000001">
    <property type="entry name" value="Methionine--tRNA ligase"/>
    <property type="match status" value="1"/>
</dbReference>
<dbReference type="GO" id="GO:0005829">
    <property type="term" value="C:cytosol"/>
    <property type="evidence" value="ECO:0007669"/>
    <property type="project" value="TreeGrafter"/>
</dbReference>
<gene>
    <name evidence="14" type="ORF">HAZT_HAZT012084</name>
</gene>
<dbReference type="InterPro" id="IPR000738">
    <property type="entry name" value="WHEP-TRS_dom"/>
</dbReference>
<evidence type="ECO:0000256" key="9">
    <source>
        <dbReference type="ARBA" id="ARBA00023146"/>
    </source>
</evidence>
<keyword evidence="8 12" id="KW-0648">Protein biosynthesis</keyword>
<dbReference type="CDD" id="cd00939">
    <property type="entry name" value="MetRS_RNA"/>
    <property type="match status" value="1"/>
</dbReference>
<dbReference type="Proteomes" id="UP000711488">
    <property type="component" value="Unassembled WGS sequence"/>
</dbReference>
<evidence type="ECO:0000256" key="11">
    <source>
        <dbReference type="ARBA" id="ARBA00047364"/>
    </source>
</evidence>
<dbReference type="InterPro" id="IPR014729">
    <property type="entry name" value="Rossmann-like_a/b/a_fold"/>
</dbReference>
<dbReference type="GO" id="GO:0006431">
    <property type="term" value="P:methionyl-tRNA aminoacylation"/>
    <property type="evidence" value="ECO:0007669"/>
    <property type="project" value="InterPro"/>
</dbReference>
<dbReference type="InterPro" id="IPR014758">
    <property type="entry name" value="Met-tRNA_synth"/>
</dbReference>
<evidence type="ECO:0000256" key="6">
    <source>
        <dbReference type="ARBA" id="ARBA00022741"/>
    </source>
</evidence>
<dbReference type="Pfam" id="PF09334">
    <property type="entry name" value="tRNA-synt_1g"/>
    <property type="match status" value="1"/>
</dbReference>
<reference evidence="14" key="1">
    <citation type="submission" date="2014-08" db="EMBL/GenBank/DDBJ databases">
        <authorList>
            <person name="Murali S."/>
            <person name="Richards S."/>
            <person name="Bandaranaike D."/>
            <person name="Bellair M."/>
            <person name="Blankenburg K."/>
            <person name="Chao H."/>
            <person name="Dinh H."/>
            <person name="Doddapaneni H."/>
            <person name="Dugan-Rocha S."/>
            <person name="Elkadiri S."/>
            <person name="Gnanaolivu R."/>
            <person name="Hughes D."/>
            <person name="Lee S."/>
            <person name="Li M."/>
            <person name="Ming W."/>
            <person name="Munidasa M."/>
            <person name="Muniz J."/>
            <person name="Nguyen L."/>
            <person name="Osuji N."/>
            <person name="Pu L.-L."/>
            <person name="Puazo M."/>
            <person name="Skinner E."/>
            <person name="Qu C."/>
            <person name="Quiroz J."/>
            <person name="Raj R."/>
            <person name="Weissenberger G."/>
            <person name="Xin Y."/>
            <person name="Zou X."/>
            <person name="Han Y."/>
            <person name="Worley K."/>
            <person name="Muzny D."/>
            <person name="Gibbs R."/>
        </authorList>
    </citation>
    <scope>NUCLEOTIDE SEQUENCE</scope>
    <source>
        <strain evidence="14">HAZT.00-mixed</strain>
        <tissue evidence="14">Whole organism</tissue>
    </source>
</reference>
<dbReference type="CDD" id="cd00814">
    <property type="entry name" value="MetRS_core"/>
    <property type="match status" value="1"/>
</dbReference>
<comment type="caution">
    <text evidence="14">The sequence shown here is derived from an EMBL/GenBank/DDBJ whole genome shotgun (WGS) entry which is preliminary data.</text>
</comment>
<evidence type="ECO:0000256" key="3">
    <source>
        <dbReference type="ARBA" id="ARBA00018335"/>
    </source>
</evidence>
<dbReference type="Gene3D" id="1.10.287.10">
    <property type="entry name" value="S15/NS1, RNA-binding"/>
    <property type="match status" value="1"/>
</dbReference>
<name>A0A6A0HBT5_HYAAZ</name>
<accession>A0A6A0HBT5</accession>
<dbReference type="AlphaFoldDB" id="A0A6A0HBT5"/>
<dbReference type="InterPro" id="IPR041872">
    <property type="entry name" value="Anticodon_Met"/>
</dbReference>
<feature type="non-terminal residue" evidence="14">
    <location>
        <position position="619"/>
    </location>
</feature>
<feature type="domain" description="WHEP-TRS" evidence="13">
    <location>
        <begin position="557"/>
        <end position="613"/>
    </location>
</feature>
<evidence type="ECO:0000256" key="4">
    <source>
        <dbReference type="ARBA" id="ARBA00022490"/>
    </source>
</evidence>